<dbReference type="PANTHER" id="PTHR47439:SF1">
    <property type="entry name" value="ACID PHOSPHATASE"/>
    <property type="match status" value="1"/>
</dbReference>
<evidence type="ECO:0000259" key="5">
    <source>
        <dbReference type="SMART" id="SM00226"/>
    </source>
</evidence>
<comment type="similarity">
    <text evidence="1">Belongs to the low molecular weight phosphotyrosine protein phosphatase family.</text>
</comment>
<dbReference type="SUPFAM" id="SSF52788">
    <property type="entry name" value="Phosphotyrosine protein phosphatases I"/>
    <property type="match status" value="1"/>
</dbReference>
<evidence type="ECO:0000313" key="7">
    <source>
        <dbReference type="Proteomes" id="UP000266441"/>
    </source>
</evidence>
<feature type="active site" evidence="4">
    <location>
        <position position="16"/>
    </location>
</feature>
<dbReference type="EMBL" id="QWET01000006">
    <property type="protein sequence ID" value="RIH65394.1"/>
    <property type="molecule type" value="Genomic_DNA"/>
</dbReference>
<evidence type="ECO:0000256" key="3">
    <source>
        <dbReference type="ARBA" id="ARBA00022912"/>
    </source>
</evidence>
<dbReference type="SMART" id="SM00226">
    <property type="entry name" value="LMWPc"/>
    <property type="match status" value="1"/>
</dbReference>
<reference evidence="6 7" key="1">
    <citation type="journal article" date="2015" name="Int. J. Syst. Evol. Microbiol.">
        <title>Mariniphaga sediminis sp. nov., isolated from coastal sediment.</title>
        <authorList>
            <person name="Wang F.Q."/>
            <person name="Shen Q.Y."/>
            <person name="Chen G.J."/>
            <person name="Du Z.J."/>
        </authorList>
    </citation>
    <scope>NUCLEOTIDE SEQUENCE [LARGE SCALE GENOMIC DNA]</scope>
    <source>
        <strain evidence="6 7">SY21</strain>
    </source>
</reference>
<dbReference type="FunFam" id="3.40.50.2300:FF:000113">
    <property type="entry name" value="Low molecular weight protein-tyrosine-phosphatase"/>
    <property type="match status" value="1"/>
</dbReference>
<feature type="active site" description="Proton donor" evidence="4">
    <location>
        <position position="128"/>
    </location>
</feature>
<dbReference type="InterPro" id="IPR017867">
    <property type="entry name" value="Tyr_phospatase_low_mol_wt"/>
</dbReference>
<accession>A0A399D0K8</accession>
<organism evidence="6 7">
    <name type="scientific">Mariniphaga sediminis</name>
    <dbReference type="NCBI Taxonomy" id="1628158"/>
    <lineage>
        <taxon>Bacteria</taxon>
        <taxon>Pseudomonadati</taxon>
        <taxon>Bacteroidota</taxon>
        <taxon>Bacteroidia</taxon>
        <taxon>Marinilabiliales</taxon>
        <taxon>Prolixibacteraceae</taxon>
        <taxon>Mariniphaga</taxon>
    </lineage>
</organism>
<evidence type="ECO:0000313" key="6">
    <source>
        <dbReference type="EMBL" id="RIH65394.1"/>
    </source>
</evidence>
<gene>
    <name evidence="6" type="ORF">D1164_09715</name>
</gene>
<evidence type="ECO:0000256" key="1">
    <source>
        <dbReference type="ARBA" id="ARBA00011063"/>
    </source>
</evidence>
<dbReference type="PANTHER" id="PTHR47439">
    <property type="entry name" value="LOW MOLECULAR WEIGHT PHOSPHOTYROSINE PROTEIN PHOSPHATASE-RELATED"/>
    <property type="match status" value="1"/>
</dbReference>
<feature type="domain" description="Phosphotyrosine protein phosphatase I" evidence="5">
    <location>
        <begin position="4"/>
        <end position="154"/>
    </location>
</feature>
<keyword evidence="7" id="KW-1185">Reference proteome</keyword>
<keyword evidence="2" id="KW-0378">Hydrolase</keyword>
<dbReference type="Proteomes" id="UP000266441">
    <property type="component" value="Unassembled WGS sequence"/>
</dbReference>
<dbReference type="Gene3D" id="3.40.50.2300">
    <property type="match status" value="1"/>
</dbReference>
<comment type="caution">
    <text evidence="6">The sequence shown here is derived from an EMBL/GenBank/DDBJ whole genome shotgun (WGS) entry which is preliminary data.</text>
</comment>
<name>A0A399D0K8_9BACT</name>
<protein>
    <submittedName>
        <fullName evidence="6">Low molecular weight phosphotyrosine protein phosphatase</fullName>
    </submittedName>
</protein>
<dbReference type="CDD" id="cd16343">
    <property type="entry name" value="LMWPTP"/>
    <property type="match status" value="1"/>
</dbReference>
<dbReference type="AlphaFoldDB" id="A0A399D0K8"/>
<dbReference type="GO" id="GO:0004725">
    <property type="term" value="F:protein tyrosine phosphatase activity"/>
    <property type="evidence" value="ECO:0007669"/>
    <property type="project" value="InterPro"/>
</dbReference>
<dbReference type="Pfam" id="PF01451">
    <property type="entry name" value="LMWPc"/>
    <property type="match status" value="1"/>
</dbReference>
<dbReference type="OrthoDB" id="9784339at2"/>
<dbReference type="InterPro" id="IPR023485">
    <property type="entry name" value="Ptyr_pPase"/>
</dbReference>
<sequence>MNKKRILFVCLGNICRSPSAEAVFTGMVNKEGLSDQYEIDSAGTGGWHVGEPADRRMQKHAVKRGYDLTSISRKFNPEMDFDRFDLIIGMDDENALSLKNMARSEDDLKKIKKMTDFSKEWSYTEVPDPYYGGEDGFELVLDLLEDACKGLLEKTKK</sequence>
<dbReference type="PRINTS" id="PR00719">
    <property type="entry name" value="LMWPTPASE"/>
</dbReference>
<keyword evidence="3" id="KW-0904">Protein phosphatase</keyword>
<dbReference type="InterPro" id="IPR052995">
    <property type="entry name" value="LMW-PTP"/>
</dbReference>
<feature type="active site" description="Nucleophile" evidence="4">
    <location>
        <position position="10"/>
    </location>
</feature>
<evidence type="ECO:0000256" key="2">
    <source>
        <dbReference type="ARBA" id="ARBA00022801"/>
    </source>
</evidence>
<dbReference type="InterPro" id="IPR036196">
    <property type="entry name" value="Ptyr_pPase_sf"/>
</dbReference>
<dbReference type="RefSeq" id="WP_119349775.1">
    <property type="nucleotide sequence ID" value="NZ_QWET01000006.1"/>
</dbReference>
<evidence type="ECO:0000256" key="4">
    <source>
        <dbReference type="PIRSR" id="PIRSR617867-1"/>
    </source>
</evidence>
<proteinExistence type="inferred from homology"/>